<organism evidence="1 2">
    <name type="scientific">Rodentibacter ratti</name>
    <dbReference type="NCBI Taxonomy" id="1906745"/>
    <lineage>
        <taxon>Bacteria</taxon>
        <taxon>Pseudomonadati</taxon>
        <taxon>Pseudomonadota</taxon>
        <taxon>Gammaproteobacteria</taxon>
        <taxon>Pasteurellales</taxon>
        <taxon>Pasteurellaceae</taxon>
        <taxon>Rodentibacter</taxon>
    </lineage>
</organism>
<comment type="caution">
    <text evidence="1">The sequence shown here is derived from an EMBL/GenBank/DDBJ whole genome shotgun (WGS) entry which is preliminary data.</text>
</comment>
<sequence>MRNEIQIGESTFFVQKFSAMEQLRIFGDLQKTLVPSLAKLFSSAPPQAKTEKTVEKTVENADGFSEGLEQLSRELDGTSLIKLAEMLIKPELVAVQRDDLNNGNDMKLTRAKFDEVFADMSEIVELVIFILRLNFESFFTKYLARLGAVLKSNQD</sequence>
<dbReference type="Proteomes" id="UP000189353">
    <property type="component" value="Unassembled WGS sequence"/>
</dbReference>
<accession>A0A1V3L5B9</accession>
<gene>
    <name evidence="1" type="ORF">BKG88_09245</name>
</gene>
<dbReference type="AlphaFoldDB" id="A0A1V3L5B9"/>
<reference evidence="1 2" key="1">
    <citation type="submission" date="2016-10" db="EMBL/GenBank/DDBJ databases">
        <title>Rodentibacter gen. nov. and new species.</title>
        <authorList>
            <person name="Christensen H."/>
        </authorList>
    </citation>
    <scope>NUCLEOTIDE SEQUENCE [LARGE SCALE GENOMIC DNA]</scope>
    <source>
        <strain evidence="1 2">Ppn158</strain>
    </source>
</reference>
<evidence type="ECO:0000313" key="2">
    <source>
        <dbReference type="Proteomes" id="UP000189353"/>
    </source>
</evidence>
<dbReference type="EMBL" id="MLAI01000024">
    <property type="protein sequence ID" value="OOF85136.1"/>
    <property type="molecule type" value="Genomic_DNA"/>
</dbReference>
<proteinExistence type="predicted"/>
<protein>
    <submittedName>
        <fullName evidence="1">Uncharacterized protein</fullName>
    </submittedName>
</protein>
<dbReference type="InterPro" id="IPR049156">
    <property type="entry name" value="Phage_chap_TAC_15-like"/>
</dbReference>
<name>A0A1V3L5B9_9PAST</name>
<dbReference type="Pfam" id="PF21822">
    <property type="entry name" value="Phage_TAC_15"/>
    <property type="match status" value="1"/>
</dbReference>
<dbReference type="RefSeq" id="WP_077553485.1">
    <property type="nucleotide sequence ID" value="NZ_MLAI01000024.1"/>
</dbReference>
<dbReference type="OrthoDB" id="5690490at2"/>
<evidence type="ECO:0000313" key="1">
    <source>
        <dbReference type="EMBL" id="OOF85136.1"/>
    </source>
</evidence>